<feature type="compositionally biased region" description="Polar residues" evidence="1">
    <location>
        <begin position="267"/>
        <end position="277"/>
    </location>
</feature>
<keyword evidence="3" id="KW-1185">Reference proteome</keyword>
<feature type="compositionally biased region" description="Polar residues" evidence="1">
    <location>
        <begin position="182"/>
        <end position="192"/>
    </location>
</feature>
<sequence length="716" mass="81094">MITDSSPRNNMPDLPLMWDSLESDTESLVQEKEYQRELKMRIDLLSADNSKQHCAQTDSEEEHLDVYDSLDLKQRKVKGPHEPLRQTPPEDEYAYLRYDPNWRKNQEGGQFLNQLNGRLSLDSFEESEDSLEPLESTALGSRQDYVIVSNPPTVQMEKASSQPPSSPFHLHPQQEDPPNPPESKSSCLSSEGTPWDDGEHLNVKSVSPQKGSFRYISDPRPVRAKEDIVERNKATLGINTHKQGSYLKAHQQMKKTDETKQPRKTSYETISTRSPESLDNVRDPELMWLQKTQKLKQSHKERKEPKKRGRTNSHPVQLKPPVPESKPRAHLKPFTERHITSVDHLSQDSEETPVAYIHDPPQSGLPSHTHAPPTVNLNINLHTPANQAQPLNLSQKETILTLVSQALQWDRPDLFNPPFLQPGYHPSLLPNSEGQMGLAPKAVVSSPAPYSGVVHSVDRSVPQRHAGKPLPNAFENSSFKNHNRLRIPMLKLPTSPQVEASHYPPELWPNDEESLGPFAPPTQISAPYTVLPPIGRANGSDTELGSDRSEQQLNSIHRSSSEGYLSQMEKHNQLKAKTNYKAYTLKDYKSMQQEVKLGGLGPTNTIPEAVAEKIRRQKLYSNVIREQNKKISRIPSLSAKDPVGSDDKDIVPRRKALEYAKTIAKPKPPPKSKDRPREQPQYLQETDPIHLATLELLRRHEDEKRAVARFRTIHAV</sequence>
<dbReference type="PANTHER" id="PTHR14726:SF1">
    <property type="entry name" value="JHY PROTEIN HOMOLOG"/>
    <property type="match status" value="1"/>
</dbReference>
<feature type="region of interest" description="Disordered" evidence="1">
    <location>
        <begin position="660"/>
        <end position="688"/>
    </location>
</feature>
<comment type="caution">
    <text evidence="2">The sequence shown here is derived from an EMBL/GenBank/DDBJ whole genome shotgun (WGS) entry which is preliminary data.</text>
</comment>
<evidence type="ECO:0000256" key="1">
    <source>
        <dbReference type="SAM" id="MobiDB-lite"/>
    </source>
</evidence>
<dbReference type="PANTHER" id="PTHR14726">
    <property type="entry name" value="JHY PROTEIN HOMOLOG"/>
    <property type="match status" value="1"/>
</dbReference>
<dbReference type="InterPro" id="IPR027968">
    <property type="entry name" value="JHY"/>
</dbReference>
<dbReference type="EMBL" id="JAWDJR010000010">
    <property type="protein sequence ID" value="KAK9968382.1"/>
    <property type="molecule type" value="Genomic_DNA"/>
</dbReference>
<feature type="compositionally biased region" description="Basic residues" evidence="1">
    <location>
        <begin position="293"/>
        <end position="311"/>
    </location>
</feature>
<feature type="region of interest" description="Disordered" evidence="1">
    <location>
        <begin position="70"/>
        <end position="92"/>
    </location>
</feature>
<evidence type="ECO:0008006" key="4">
    <source>
        <dbReference type="Google" id="ProtNLM"/>
    </source>
</evidence>
<reference evidence="2 3" key="1">
    <citation type="submission" date="2024-05" db="EMBL/GenBank/DDBJ databases">
        <title>A high-quality chromosomal-level genome assembly of Topmouth culter (Culter alburnus).</title>
        <authorList>
            <person name="Zhao H."/>
        </authorList>
    </citation>
    <scope>NUCLEOTIDE SEQUENCE [LARGE SCALE GENOMIC DNA]</scope>
    <source>
        <strain evidence="2">CATC2023</strain>
        <tissue evidence="2">Muscle</tissue>
    </source>
</reference>
<evidence type="ECO:0000313" key="2">
    <source>
        <dbReference type="EMBL" id="KAK9968382.1"/>
    </source>
</evidence>
<organism evidence="2 3">
    <name type="scientific">Culter alburnus</name>
    <name type="common">Topmouth culter</name>
    <dbReference type="NCBI Taxonomy" id="194366"/>
    <lineage>
        <taxon>Eukaryota</taxon>
        <taxon>Metazoa</taxon>
        <taxon>Chordata</taxon>
        <taxon>Craniata</taxon>
        <taxon>Vertebrata</taxon>
        <taxon>Euteleostomi</taxon>
        <taxon>Actinopterygii</taxon>
        <taxon>Neopterygii</taxon>
        <taxon>Teleostei</taxon>
        <taxon>Ostariophysi</taxon>
        <taxon>Cypriniformes</taxon>
        <taxon>Xenocyprididae</taxon>
        <taxon>Xenocypridinae</taxon>
        <taxon>Culter</taxon>
    </lineage>
</organism>
<accession>A0AAW2A4X0</accession>
<proteinExistence type="predicted"/>
<gene>
    <name evidence="2" type="ORF">ABG768_002710</name>
</gene>
<protein>
    <recommendedName>
        <fullName evidence="4">Jhy protein homolog</fullName>
    </recommendedName>
</protein>
<dbReference type="Pfam" id="PF15261">
    <property type="entry name" value="JHY"/>
    <property type="match status" value="1"/>
</dbReference>
<feature type="compositionally biased region" description="Polar residues" evidence="1">
    <location>
        <begin position="150"/>
        <end position="163"/>
    </location>
</feature>
<dbReference type="AlphaFoldDB" id="A0AAW2A4X0"/>
<feature type="region of interest" description="Disordered" evidence="1">
    <location>
        <begin position="124"/>
        <end position="329"/>
    </location>
</feature>
<feature type="compositionally biased region" description="Basic and acidic residues" evidence="1">
    <location>
        <begin position="220"/>
        <end position="233"/>
    </location>
</feature>
<name>A0AAW2A4X0_CULAL</name>
<evidence type="ECO:0000313" key="3">
    <source>
        <dbReference type="Proteomes" id="UP001479290"/>
    </source>
</evidence>
<feature type="compositionally biased region" description="Basic and acidic residues" evidence="1">
    <location>
        <begin position="70"/>
        <end position="84"/>
    </location>
</feature>
<dbReference type="GO" id="GO:0035082">
    <property type="term" value="P:axoneme assembly"/>
    <property type="evidence" value="ECO:0007669"/>
    <property type="project" value="TreeGrafter"/>
</dbReference>
<dbReference type="Proteomes" id="UP001479290">
    <property type="component" value="Unassembled WGS sequence"/>
</dbReference>